<reference evidence="9" key="1">
    <citation type="submission" date="2018-01" db="EMBL/GenBank/DDBJ databases">
        <title>An insight into the sialome of Amazonian anophelines.</title>
        <authorList>
            <person name="Ribeiro J.M."/>
            <person name="Scarpassa V."/>
            <person name="Calvo E."/>
        </authorList>
    </citation>
    <scope>NUCLEOTIDE SEQUENCE</scope>
</reference>
<evidence type="ECO:0000259" key="8">
    <source>
        <dbReference type="PROSITE" id="PS50240"/>
    </source>
</evidence>
<organism evidence="9">
    <name type="scientific">Anopheles darlingi</name>
    <name type="common">Mosquito</name>
    <dbReference type="NCBI Taxonomy" id="43151"/>
    <lineage>
        <taxon>Eukaryota</taxon>
        <taxon>Metazoa</taxon>
        <taxon>Ecdysozoa</taxon>
        <taxon>Arthropoda</taxon>
        <taxon>Hexapoda</taxon>
        <taxon>Insecta</taxon>
        <taxon>Pterygota</taxon>
        <taxon>Neoptera</taxon>
        <taxon>Endopterygota</taxon>
        <taxon>Diptera</taxon>
        <taxon>Nematocera</taxon>
        <taxon>Culicoidea</taxon>
        <taxon>Culicidae</taxon>
        <taxon>Anophelinae</taxon>
        <taxon>Anopheles</taxon>
    </lineage>
</organism>
<dbReference type="VEuPathDB" id="VectorBase:ADAR2_008273"/>
<dbReference type="Pfam" id="PF00089">
    <property type="entry name" value="Trypsin"/>
    <property type="match status" value="1"/>
</dbReference>
<evidence type="ECO:0000256" key="5">
    <source>
        <dbReference type="ARBA" id="ARBA00024195"/>
    </source>
</evidence>
<proteinExistence type="inferred from homology"/>
<dbReference type="VEuPathDB" id="VectorBase:ADAC003580"/>
<evidence type="ECO:0000256" key="3">
    <source>
        <dbReference type="ARBA" id="ARBA00022825"/>
    </source>
</evidence>
<dbReference type="InterPro" id="IPR043504">
    <property type="entry name" value="Peptidase_S1_PA_chymotrypsin"/>
</dbReference>
<evidence type="ECO:0000313" key="9">
    <source>
        <dbReference type="EMBL" id="MBW79979.1"/>
    </source>
</evidence>
<accession>A0A2M4DR39</accession>
<sequence>MVSRMKQIVKLILLAVLFCAYCTAAQDDAATDPDTDADPSSVLDGTNRQDTKRAGRMMGGAIVSIVNYPYVATVEVQPVAGGVVYRPGTIVSNTQVLTTASTVEPSGYAGGIKSVQIRAGSNYQDMEGFIFAVSKCQIHLEYDINLITNDLAVITITGSFSGYPNVQPIAIQTNEIPFSRTNPTNCLVVGWGSDSSNNPTNLLLSRVDYKLASDASCNSPFATLQCFEPVSGSICYDNMGFPLVCNNRLYGVHPMIGVCQTGPVQFAKLSAASMQAFQLHQW</sequence>
<keyword evidence="3" id="KW-0720">Serine protease</keyword>
<name>A0A2M4DR39_ANODA</name>
<dbReference type="InterPro" id="IPR009003">
    <property type="entry name" value="Peptidase_S1_PA"/>
</dbReference>
<protein>
    <submittedName>
        <fullName evidence="9">Putative trypsin</fullName>
    </submittedName>
</protein>
<dbReference type="EMBL" id="GGFL01015801">
    <property type="protein sequence ID" value="MBW79979.1"/>
    <property type="molecule type" value="Transcribed_RNA"/>
</dbReference>
<dbReference type="PANTHER" id="PTHR24276">
    <property type="entry name" value="POLYSERASE-RELATED"/>
    <property type="match status" value="1"/>
</dbReference>
<evidence type="ECO:0000256" key="1">
    <source>
        <dbReference type="ARBA" id="ARBA00022670"/>
    </source>
</evidence>
<dbReference type="GO" id="GO:0004252">
    <property type="term" value="F:serine-type endopeptidase activity"/>
    <property type="evidence" value="ECO:0007669"/>
    <property type="project" value="InterPro"/>
</dbReference>
<dbReference type="InterPro" id="IPR050430">
    <property type="entry name" value="Peptidase_S1"/>
</dbReference>
<dbReference type="InterPro" id="IPR001254">
    <property type="entry name" value="Trypsin_dom"/>
</dbReference>
<feature type="signal peptide" evidence="7">
    <location>
        <begin position="1"/>
        <end position="24"/>
    </location>
</feature>
<comment type="similarity">
    <text evidence="5">Belongs to the peptidase S1 family. CLIP subfamily.</text>
</comment>
<evidence type="ECO:0000256" key="4">
    <source>
        <dbReference type="ARBA" id="ARBA00023157"/>
    </source>
</evidence>
<evidence type="ECO:0000256" key="2">
    <source>
        <dbReference type="ARBA" id="ARBA00022801"/>
    </source>
</evidence>
<dbReference type="GO" id="GO:0006508">
    <property type="term" value="P:proteolysis"/>
    <property type="evidence" value="ECO:0007669"/>
    <property type="project" value="UniProtKB-KW"/>
</dbReference>
<feature type="chain" id="PRO_5014882709" evidence="7">
    <location>
        <begin position="25"/>
        <end position="282"/>
    </location>
</feature>
<dbReference type="SUPFAM" id="SSF50494">
    <property type="entry name" value="Trypsin-like serine proteases"/>
    <property type="match status" value="1"/>
</dbReference>
<keyword evidence="4" id="KW-1015">Disulfide bond</keyword>
<evidence type="ECO:0000256" key="6">
    <source>
        <dbReference type="SAM" id="MobiDB-lite"/>
    </source>
</evidence>
<feature type="domain" description="Peptidase S1" evidence="8">
    <location>
        <begin position="57"/>
        <end position="282"/>
    </location>
</feature>
<keyword evidence="7" id="KW-0732">Signal</keyword>
<dbReference type="PANTHER" id="PTHR24276:SF96">
    <property type="entry name" value="PEPTIDASE S1 DOMAIN-CONTAINING PROTEIN"/>
    <property type="match status" value="1"/>
</dbReference>
<keyword evidence="2" id="KW-0378">Hydrolase</keyword>
<dbReference type="SMART" id="SM00020">
    <property type="entry name" value="Tryp_SPc"/>
    <property type="match status" value="1"/>
</dbReference>
<dbReference type="Gene3D" id="2.40.10.10">
    <property type="entry name" value="Trypsin-like serine proteases"/>
    <property type="match status" value="2"/>
</dbReference>
<evidence type="ECO:0000256" key="7">
    <source>
        <dbReference type="SAM" id="SignalP"/>
    </source>
</evidence>
<keyword evidence="1" id="KW-0645">Protease</keyword>
<dbReference type="AlphaFoldDB" id="A0A2M4DR39"/>
<feature type="region of interest" description="Disordered" evidence="6">
    <location>
        <begin position="28"/>
        <end position="52"/>
    </location>
</feature>
<dbReference type="PROSITE" id="PS50240">
    <property type="entry name" value="TRYPSIN_DOM"/>
    <property type="match status" value="1"/>
</dbReference>